<dbReference type="Proteomes" id="UP000322079">
    <property type="component" value="Chromosome"/>
</dbReference>
<name>A0A5C1DKP9_9NEIS</name>
<keyword evidence="2" id="KW-1185">Reference proteome</keyword>
<dbReference type="RefSeq" id="WP_149298873.1">
    <property type="nucleotide sequence ID" value="NZ_CP043473.1"/>
</dbReference>
<gene>
    <name evidence="1" type="ORF">FYK34_18010</name>
</gene>
<protein>
    <submittedName>
        <fullName evidence="1">DUF1484 family protein</fullName>
    </submittedName>
</protein>
<sequence length="130" mass="14638">MPRVFSPHPKPRRHASARARWLGGHTLPASALPLVELNQTFAQLQSLLSHSAHADLRLPVARLARLFADIDETMTESSQTLARAANRLHSLLDMLRLADKNTLPARQLYSLLMPLYQQLLQARFQLEGRG</sequence>
<reference evidence="1 2" key="1">
    <citation type="submission" date="2019-08" db="EMBL/GenBank/DDBJ databases">
        <title>Chromobacterium paludis, a novel bacterium isolated from a Maryland marsh pond.</title>
        <authorList>
            <person name="Blackburn M.B."/>
            <person name="Gundersen-Rindal D.E."/>
        </authorList>
    </citation>
    <scope>NUCLEOTIDE SEQUENCE [LARGE SCALE GENOMIC DNA]</scope>
    <source>
        <strain evidence="2">IIBBL 257-1</strain>
    </source>
</reference>
<accession>A0A5C1DKP9</accession>
<dbReference type="EMBL" id="CP043473">
    <property type="protein sequence ID" value="QEL57326.1"/>
    <property type="molecule type" value="Genomic_DNA"/>
</dbReference>
<organism evidence="1 2">
    <name type="scientific">Chromobacterium paludis</name>
    <dbReference type="NCBI Taxonomy" id="2605945"/>
    <lineage>
        <taxon>Bacteria</taxon>
        <taxon>Pseudomonadati</taxon>
        <taxon>Pseudomonadota</taxon>
        <taxon>Betaproteobacteria</taxon>
        <taxon>Neisseriales</taxon>
        <taxon>Chromobacteriaceae</taxon>
        <taxon>Chromobacterium</taxon>
    </lineage>
</organism>
<dbReference type="AlphaFoldDB" id="A0A5C1DKP9"/>
<dbReference type="KEGG" id="chrm:FYK34_18010"/>
<dbReference type="InterPro" id="IPR009957">
    <property type="entry name" value="DUF1484"/>
</dbReference>
<dbReference type="Pfam" id="PF07363">
    <property type="entry name" value="DUF1484"/>
    <property type="match status" value="1"/>
</dbReference>
<evidence type="ECO:0000313" key="1">
    <source>
        <dbReference type="EMBL" id="QEL57326.1"/>
    </source>
</evidence>
<evidence type="ECO:0000313" key="2">
    <source>
        <dbReference type="Proteomes" id="UP000322079"/>
    </source>
</evidence>
<proteinExistence type="predicted"/>